<evidence type="ECO:0000256" key="4">
    <source>
        <dbReference type="ARBA" id="ARBA00022723"/>
    </source>
</evidence>
<dbReference type="GO" id="GO:0008270">
    <property type="term" value="F:zinc ion binding"/>
    <property type="evidence" value="ECO:0007669"/>
    <property type="project" value="UniProtKB-KW"/>
</dbReference>
<dbReference type="AlphaFoldDB" id="A0A2C5XB19"/>
<dbReference type="EC" id="2.3.2.31" evidence="2"/>
<reference evidence="12 13" key="2">
    <citation type="journal article" date="2013" name="IMA Fungus">
        <title>IMA Genome-F 1: Ceratocystis fimbriata: Draft nuclear genome sequence for the plant pathogen, Ceratocystis fimbriata.</title>
        <authorList>
            <person name="Wilken P.M."/>
            <person name="Steenkamp E.T."/>
            <person name="Wingfield M.J."/>
            <person name="de Beer Z.W."/>
            <person name="Wingfield B.D."/>
        </authorList>
    </citation>
    <scope>NUCLEOTIDE SEQUENCE [LARGE SCALE GENOMIC DNA]</scope>
    <source>
        <strain evidence="12 13">CBS 114723</strain>
    </source>
</reference>
<dbReference type="PROSITE" id="PS51873">
    <property type="entry name" value="TRIAD"/>
    <property type="match status" value="1"/>
</dbReference>
<feature type="region of interest" description="Disordered" evidence="10">
    <location>
        <begin position="15"/>
        <end position="42"/>
    </location>
</feature>
<dbReference type="OrthoDB" id="9977870at2759"/>
<evidence type="ECO:0000313" key="12">
    <source>
        <dbReference type="EMBL" id="PHH54264.1"/>
    </source>
</evidence>
<evidence type="ECO:0000313" key="13">
    <source>
        <dbReference type="Proteomes" id="UP000222788"/>
    </source>
</evidence>
<feature type="coiled-coil region" evidence="9">
    <location>
        <begin position="648"/>
        <end position="708"/>
    </location>
</feature>
<reference evidence="12 13" key="1">
    <citation type="journal article" date="2013" name="Fungal Biol.">
        <title>Analysis of microsatellite markers in the genome of the plant pathogen Ceratocystis fimbriata.</title>
        <authorList>
            <person name="Simpson M.C."/>
            <person name="Wilken P.M."/>
            <person name="Coetzee M.P."/>
            <person name="Wingfield M.J."/>
            <person name="Wingfield B.D."/>
        </authorList>
    </citation>
    <scope>NUCLEOTIDE SEQUENCE [LARGE SCALE GENOMIC DNA]</scope>
    <source>
        <strain evidence="12 13">CBS 114723</strain>
    </source>
</reference>
<keyword evidence="4" id="KW-0479">Metal-binding</keyword>
<feature type="coiled-coil region" evidence="9">
    <location>
        <begin position="567"/>
        <end position="612"/>
    </location>
</feature>
<evidence type="ECO:0000256" key="7">
    <source>
        <dbReference type="ARBA" id="ARBA00022786"/>
    </source>
</evidence>
<feature type="compositionally biased region" description="Low complexity" evidence="10">
    <location>
        <begin position="208"/>
        <end position="223"/>
    </location>
</feature>
<dbReference type="GO" id="GO:0061630">
    <property type="term" value="F:ubiquitin protein ligase activity"/>
    <property type="evidence" value="ECO:0007669"/>
    <property type="project" value="UniProtKB-EC"/>
</dbReference>
<evidence type="ECO:0000256" key="10">
    <source>
        <dbReference type="SAM" id="MobiDB-lite"/>
    </source>
</evidence>
<keyword evidence="8" id="KW-0862">Zinc</keyword>
<evidence type="ECO:0000256" key="5">
    <source>
        <dbReference type="ARBA" id="ARBA00022737"/>
    </source>
</evidence>
<protein>
    <recommendedName>
        <fullName evidence="2">RBR-type E3 ubiquitin transferase</fullName>
        <ecNumber evidence="2">2.3.2.31</ecNumber>
    </recommendedName>
</protein>
<dbReference type="Proteomes" id="UP000222788">
    <property type="component" value="Unassembled WGS sequence"/>
</dbReference>
<name>A0A2C5XB19_9PEZI</name>
<evidence type="ECO:0000256" key="8">
    <source>
        <dbReference type="ARBA" id="ARBA00022833"/>
    </source>
</evidence>
<comment type="caution">
    <text evidence="12">The sequence shown here is derived from an EMBL/GenBank/DDBJ whole genome shotgun (WGS) entry which is preliminary data.</text>
</comment>
<evidence type="ECO:0000256" key="2">
    <source>
        <dbReference type="ARBA" id="ARBA00012251"/>
    </source>
</evidence>
<evidence type="ECO:0000259" key="11">
    <source>
        <dbReference type="PROSITE" id="PS51873"/>
    </source>
</evidence>
<gene>
    <name evidence="12" type="ORF">CFIMG_003928RA</name>
</gene>
<dbReference type="GO" id="GO:0016567">
    <property type="term" value="P:protein ubiquitination"/>
    <property type="evidence" value="ECO:0007669"/>
    <property type="project" value="InterPro"/>
</dbReference>
<keyword evidence="13" id="KW-1185">Reference proteome</keyword>
<organism evidence="12 13">
    <name type="scientific">Ceratocystis fimbriata CBS 114723</name>
    <dbReference type="NCBI Taxonomy" id="1035309"/>
    <lineage>
        <taxon>Eukaryota</taxon>
        <taxon>Fungi</taxon>
        <taxon>Dikarya</taxon>
        <taxon>Ascomycota</taxon>
        <taxon>Pezizomycotina</taxon>
        <taxon>Sordariomycetes</taxon>
        <taxon>Hypocreomycetidae</taxon>
        <taxon>Microascales</taxon>
        <taxon>Ceratocystidaceae</taxon>
        <taxon>Ceratocystis</taxon>
    </lineage>
</organism>
<feature type="domain" description="RING-type" evidence="11">
    <location>
        <begin position="354"/>
        <end position="550"/>
    </location>
</feature>
<dbReference type="Gene3D" id="1.20.120.1750">
    <property type="match status" value="1"/>
</dbReference>
<keyword evidence="9" id="KW-0175">Coiled coil</keyword>
<dbReference type="CDD" id="cd20335">
    <property type="entry name" value="BRcat_RBR"/>
    <property type="match status" value="1"/>
</dbReference>
<sequence length="874" mass="99532">MTQILMLQTEDAIHSVSSSPCSPIEPLPLQSDSSVTSKEQHTPKFRAQYTDPFEYYDGLLGFGDDKNWHIEVQFPDIKDKGKGKAAERSTATILAELTEDLDQGRKWVNIEPPLALYNVSEGCPAVVAELAEIANKNIMARAAEEKAKDEAEQAKKAEAAAAAEAAALAERQRLKKTDEPYLPIILHEEMSKNTISITASEKSGHGKSASQRNSSQASLSNSSTEDLTFSEVDNGSHLPGSKTEQKKRRRAFARLVVHATNSSLWADPPAGESSMTGAAKGLLRTLYRRKPTTGAPDPNQIPQNTDEKIWDRVREIQEQRVKERQEKVELQKRESVKMREAKVANKKKKKAAAVQVECVSCLDDFDSRVTVRVTCHNYCFECFERLIEACTTNEAQWPPKCCLNTIDFKLIKRYCSASLRRTVQARSNEWNVPVSERVYCSQTSCGLFIAPPSINLAERRATCNAGHRTCTLCRGPHHGQGDCPADQGLEQMTVLAGEMGWKRCIDCRAMVEHREACQHMTCRCGAQFCYVCGQRWRSCGCSMADLSRVKEDAAVRTRERQEREAAEAVEAEELRQALAQIEEFEREEARKAELLRQEHARLEKDRRRIEYARRKTAELARQNQVEENFVMYNVAMEALGEMQIAQMAKDHGEAMKALKEEATEAQRLMEVRNAVDKESVEAEGAGRLRELRQQLDSEMEERAAHAKRLADDYDERLRKFYQSHSNADVLVSTAMAEYSAKHELGYCQWQAWRAGKEEALQFEVDEKQALREEANDVRRRRLEDSFGQRAEELESLETATRQWTELVMTERRRLLRARENMEKNEMGDLLEDFEEDEKVDDVNIEVLLQEQEKESDCWWILQSLLEAFHKVTSD</sequence>
<keyword evidence="6" id="KW-0863">Zinc-finger</keyword>
<dbReference type="SUPFAM" id="SSF57850">
    <property type="entry name" value="RING/U-box"/>
    <property type="match status" value="1"/>
</dbReference>
<dbReference type="InterPro" id="IPR002867">
    <property type="entry name" value="IBR_dom"/>
</dbReference>
<keyword evidence="3" id="KW-0808">Transferase</keyword>
<feature type="coiled-coil region" evidence="9">
    <location>
        <begin position="133"/>
        <end position="164"/>
    </location>
</feature>
<evidence type="ECO:0000256" key="3">
    <source>
        <dbReference type="ARBA" id="ARBA00022679"/>
    </source>
</evidence>
<keyword evidence="7" id="KW-0833">Ubl conjugation pathway</keyword>
<dbReference type="EMBL" id="APWK03000029">
    <property type="protein sequence ID" value="PHH54264.1"/>
    <property type="molecule type" value="Genomic_DNA"/>
</dbReference>
<proteinExistence type="predicted"/>
<dbReference type="STRING" id="1035309.A0A2C5XB19"/>
<dbReference type="CDD" id="cd22584">
    <property type="entry name" value="Rcat_RBR_unk"/>
    <property type="match status" value="1"/>
</dbReference>
<dbReference type="InterPro" id="IPR044066">
    <property type="entry name" value="TRIAD_supradom"/>
</dbReference>
<comment type="catalytic activity">
    <reaction evidence="1">
        <text>[E2 ubiquitin-conjugating enzyme]-S-ubiquitinyl-L-cysteine + [acceptor protein]-L-lysine = [E2 ubiquitin-conjugating enzyme]-L-cysteine + [acceptor protein]-N(6)-ubiquitinyl-L-lysine.</text>
        <dbReference type="EC" id="2.3.2.31"/>
    </reaction>
</comment>
<dbReference type="Pfam" id="PF01485">
    <property type="entry name" value="IBR"/>
    <property type="match status" value="1"/>
</dbReference>
<feature type="region of interest" description="Disordered" evidence="10">
    <location>
        <begin position="200"/>
        <end position="247"/>
    </location>
</feature>
<keyword evidence="5" id="KW-0677">Repeat</keyword>
<evidence type="ECO:0000256" key="6">
    <source>
        <dbReference type="ARBA" id="ARBA00022771"/>
    </source>
</evidence>
<dbReference type="PANTHER" id="PTHR11685">
    <property type="entry name" value="RBR FAMILY RING FINGER AND IBR DOMAIN-CONTAINING"/>
    <property type="match status" value="1"/>
</dbReference>
<accession>A0A2C5XB19</accession>
<dbReference type="InterPro" id="IPR031127">
    <property type="entry name" value="E3_UB_ligase_RBR"/>
</dbReference>
<evidence type="ECO:0000256" key="9">
    <source>
        <dbReference type="SAM" id="Coils"/>
    </source>
</evidence>
<feature type="coiled-coil region" evidence="9">
    <location>
        <begin position="753"/>
        <end position="780"/>
    </location>
</feature>
<evidence type="ECO:0000256" key="1">
    <source>
        <dbReference type="ARBA" id="ARBA00001798"/>
    </source>
</evidence>
<feature type="compositionally biased region" description="Polar residues" evidence="10">
    <location>
        <begin position="224"/>
        <end position="233"/>
    </location>
</feature>